<reference evidence="1 2" key="1">
    <citation type="submission" date="2021-03" db="EMBL/GenBank/DDBJ databases">
        <title>Metabolic Capacity of the Antarctic Cyanobacterium Phormidium pseudopriestleyi that Sustains Oxygenic Photosynthesis in the Presence of Hydrogen Sulfide.</title>
        <authorList>
            <person name="Lumian J.E."/>
            <person name="Jungblut A.D."/>
            <person name="Dillon M.L."/>
            <person name="Hawes I."/>
            <person name="Doran P.T."/>
            <person name="Mackey T.J."/>
            <person name="Dick G.J."/>
            <person name="Grettenberger C.L."/>
            <person name="Sumner D.Y."/>
        </authorList>
    </citation>
    <scope>NUCLEOTIDE SEQUENCE [LARGE SCALE GENOMIC DNA]</scope>
    <source>
        <strain evidence="1 2">FRX01</strain>
    </source>
</reference>
<gene>
    <name evidence="1" type="ORF">J0895_21305</name>
</gene>
<evidence type="ECO:0000313" key="2">
    <source>
        <dbReference type="Proteomes" id="UP000664844"/>
    </source>
</evidence>
<dbReference type="RefSeq" id="WP_207090009.1">
    <property type="nucleotide sequence ID" value="NZ_JAFLQW010000562.1"/>
</dbReference>
<sequence length="273" mass="29970">NPDLQQAGFTNQQAIAHFIAFGFEELRQATPVVAEVETLKNNLATAPSLGEVQLGFRQNLQPTRVANPARVEGVISNEDRVDYYRLEYLQNPILEFPGLSDQINIKVINVNPDFFPESLRGPLNLDVVRTGIDAQVLEQVNLPIETTVLPEGAFTVVAELNSTDPNGLVLEVFTQQFNREIITPENFVLMVEASDELTNPTPYSVIYRYPFLASMPPPIPGLPSRPAPNLPPECFDSPIASMAEFPLATVEVGSLSDSLWDVGNSPEALNLLG</sequence>
<evidence type="ECO:0000313" key="1">
    <source>
        <dbReference type="EMBL" id="MBO0351573.1"/>
    </source>
</evidence>
<keyword evidence="2" id="KW-1185">Reference proteome</keyword>
<accession>A0ABS3FWR7</accession>
<name>A0ABS3FWR7_9CYAN</name>
<dbReference type="EMBL" id="JAFLQW010000562">
    <property type="protein sequence ID" value="MBO0351573.1"/>
    <property type="molecule type" value="Genomic_DNA"/>
</dbReference>
<protein>
    <submittedName>
        <fullName evidence="1">Uncharacterized protein</fullName>
    </submittedName>
</protein>
<proteinExistence type="predicted"/>
<dbReference type="Proteomes" id="UP000664844">
    <property type="component" value="Unassembled WGS sequence"/>
</dbReference>
<comment type="caution">
    <text evidence="1">The sequence shown here is derived from an EMBL/GenBank/DDBJ whole genome shotgun (WGS) entry which is preliminary data.</text>
</comment>
<organism evidence="1 2">
    <name type="scientific">Phormidium pseudopriestleyi FRX01</name>
    <dbReference type="NCBI Taxonomy" id="1759528"/>
    <lineage>
        <taxon>Bacteria</taxon>
        <taxon>Bacillati</taxon>
        <taxon>Cyanobacteriota</taxon>
        <taxon>Cyanophyceae</taxon>
        <taxon>Oscillatoriophycideae</taxon>
        <taxon>Oscillatoriales</taxon>
        <taxon>Oscillatoriaceae</taxon>
        <taxon>Phormidium</taxon>
    </lineage>
</organism>
<feature type="non-terminal residue" evidence="1">
    <location>
        <position position="1"/>
    </location>
</feature>